<organism evidence="2 3">
    <name type="scientific">Vreelandella malpeensis</name>
    <dbReference type="NCBI Taxonomy" id="1172368"/>
    <lineage>
        <taxon>Bacteria</taxon>
        <taxon>Pseudomonadati</taxon>
        <taxon>Pseudomonadota</taxon>
        <taxon>Gammaproteobacteria</taxon>
        <taxon>Oceanospirillales</taxon>
        <taxon>Halomonadaceae</taxon>
        <taxon>Vreelandella</taxon>
    </lineage>
</organism>
<accession>A0ABS8DTC8</accession>
<evidence type="ECO:0000313" key="3">
    <source>
        <dbReference type="Proteomes" id="UP001319882"/>
    </source>
</evidence>
<evidence type="ECO:0000313" key="2">
    <source>
        <dbReference type="EMBL" id="MCB8889577.1"/>
    </source>
</evidence>
<comment type="caution">
    <text evidence="2">The sequence shown here is derived from an EMBL/GenBank/DDBJ whole genome shotgun (WGS) entry which is preliminary data.</text>
</comment>
<reference evidence="2 3" key="1">
    <citation type="journal article" date="2021" name="Sci. Rep.">
        <title>Genome analysis of a halophilic bacterium Halomonas malpeensis YU-PRIM-29(T) reveals its exopolysaccharide and pigment producing capabilities.</title>
        <authorList>
            <person name="Athmika"/>
            <person name="Ghate S.D."/>
            <person name="Arun A.B."/>
            <person name="Rao S.S."/>
            <person name="Kumar S.T.A."/>
            <person name="Kandiyil M.K."/>
            <person name="Saptami K."/>
            <person name="Rekha P.D."/>
        </authorList>
    </citation>
    <scope>NUCLEOTIDE SEQUENCE [LARGE SCALE GENOMIC DNA]</scope>
    <source>
        <strain evidence="3">prim 29</strain>
    </source>
</reference>
<evidence type="ECO:0000256" key="1">
    <source>
        <dbReference type="SAM" id="SignalP"/>
    </source>
</evidence>
<keyword evidence="3" id="KW-1185">Reference proteome</keyword>
<name>A0ABS8DTC8_9GAMM</name>
<dbReference type="Proteomes" id="UP001319882">
    <property type="component" value="Unassembled WGS sequence"/>
</dbReference>
<protein>
    <recommendedName>
        <fullName evidence="4">DUF333 domain-containing protein</fullName>
    </recommendedName>
</protein>
<gene>
    <name evidence="2" type="ORF">GEV37_10685</name>
</gene>
<proteinExistence type="predicted"/>
<keyword evidence="1" id="KW-0732">Signal</keyword>
<evidence type="ECO:0008006" key="4">
    <source>
        <dbReference type="Google" id="ProtNLM"/>
    </source>
</evidence>
<sequence length="77" mass="8277">MVRIALAIAALALLAGCTTAGQPDTQAQKIAEDFCQREGGEVKARGEGNTTRQYCHLTEGRVIEVHQFYRAGGLSID</sequence>
<feature type="signal peptide" evidence="1">
    <location>
        <begin position="1"/>
        <end position="20"/>
    </location>
</feature>
<feature type="chain" id="PRO_5046310109" description="DUF333 domain-containing protein" evidence="1">
    <location>
        <begin position="21"/>
        <end position="77"/>
    </location>
</feature>
<dbReference type="PROSITE" id="PS51257">
    <property type="entry name" value="PROKAR_LIPOPROTEIN"/>
    <property type="match status" value="1"/>
</dbReference>
<dbReference type="Pfam" id="PF03891">
    <property type="entry name" value="DUF333"/>
    <property type="match status" value="1"/>
</dbReference>
<dbReference type="InterPro" id="IPR005590">
    <property type="entry name" value="DUF333"/>
</dbReference>
<dbReference type="EMBL" id="WHVL01000004">
    <property type="protein sequence ID" value="MCB8889577.1"/>
    <property type="molecule type" value="Genomic_DNA"/>
</dbReference>
<dbReference type="RefSeq" id="WP_227390247.1">
    <property type="nucleotide sequence ID" value="NZ_JBHSCJ010000002.1"/>
</dbReference>